<dbReference type="AlphaFoldDB" id="A0A6J6F0L2"/>
<dbReference type="Pfam" id="PF10410">
    <property type="entry name" value="DnaB_bind"/>
    <property type="match status" value="1"/>
</dbReference>
<dbReference type="InterPro" id="IPR002694">
    <property type="entry name" value="Znf_CHC2"/>
</dbReference>
<evidence type="ECO:0000313" key="14">
    <source>
        <dbReference type="EMBL" id="CAB4581235.1"/>
    </source>
</evidence>
<keyword evidence="2" id="KW-0240">DNA-directed RNA polymerase</keyword>
<dbReference type="GO" id="GO:0000428">
    <property type="term" value="C:DNA-directed RNA polymerase complex"/>
    <property type="evidence" value="ECO:0007669"/>
    <property type="project" value="UniProtKB-KW"/>
</dbReference>
<dbReference type="SUPFAM" id="SSF57783">
    <property type="entry name" value="Zinc beta-ribbon"/>
    <property type="match status" value="1"/>
</dbReference>
<dbReference type="InterPro" id="IPR006295">
    <property type="entry name" value="DNA_primase_DnaG"/>
</dbReference>
<keyword evidence="8" id="KW-0863">Zinc-finger</keyword>
<evidence type="ECO:0000256" key="1">
    <source>
        <dbReference type="ARBA" id="ARBA00001947"/>
    </source>
</evidence>
<dbReference type="EMBL" id="CAEZTS010000086">
    <property type="protein sequence ID" value="CAB4581235.1"/>
    <property type="molecule type" value="Genomic_DNA"/>
</dbReference>
<evidence type="ECO:0000256" key="2">
    <source>
        <dbReference type="ARBA" id="ARBA00022478"/>
    </source>
</evidence>
<dbReference type="GO" id="GO:0006269">
    <property type="term" value="P:DNA replication, synthesis of primer"/>
    <property type="evidence" value="ECO:0007669"/>
    <property type="project" value="UniProtKB-KW"/>
</dbReference>
<dbReference type="GO" id="GO:1990077">
    <property type="term" value="C:primosome complex"/>
    <property type="evidence" value="ECO:0007669"/>
    <property type="project" value="UniProtKB-KW"/>
</dbReference>
<evidence type="ECO:0000256" key="12">
    <source>
        <dbReference type="ARBA" id="ARBA00023163"/>
    </source>
</evidence>
<evidence type="ECO:0000256" key="8">
    <source>
        <dbReference type="ARBA" id="ARBA00022771"/>
    </source>
</evidence>
<keyword evidence="4" id="KW-0808">Transferase</keyword>
<evidence type="ECO:0000256" key="11">
    <source>
        <dbReference type="ARBA" id="ARBA00023125"/>
    </source>
</evidence>
<name>A0A6J6F0L2_9ZZZZ</name>
<feature type="domain" description="Toprim" evidence="13">
    <location>
        <begin position="258"/>
        <end position="339"/>
    </location>
</feature>
<dbReference type="PIRSF" id="PIRSF002811">
    <property type="entry name" value="DnaG"/>
    <property type="match status" value="1"/>
</dbReference>
<dbReference type="InterPro" id="IPR030846">
    <property type="entry name" value="DnaG_bac"/>
</dbReference>
<evidence type="ECO:0000256" key="6">
    <source>
        <dbReference type="ARBA" id="ARBA00022705"/>
    </source>
</evidence>
<evidence type="ECO:0000259" key="13">
    <source>
        <dbReference type="PROSITE" id="PS50880"/>
    </source>
</evidence>
<dbReference type="PANTHER" id="PTHR30313:SF2">
    <property type="entry name" value="DNA PRIMASE"/>
    <property type="match status" value="1"/>
</dbReference>
<dbReference type="Pfam" id="PF01807">
    <property type="entry name" value="Zn_ribbon_DnaG"/>
    <property type="match status" value="1"/>
</dbReference>
<reference evidence="14" key="1">
    <citation type="submission" date="2020-05" db="EMBL/GenBank/DDBJ databases">
        <authorList>
            <person name="Chiriac C."/>
            <person name="Salcher M."/>
            <person name="Ghai R."/>
            <person name="Kavagutti S V."/>
        </authorList>
    </citation>
    <scope>NUCLEOTIDE SEQUENCE</scope>
</reference>
<dbReference type="SMART" id="SM00400">
    <property type="entry name" value="ZnF_CHCC"/>
    <property type="match status" value="1"/>
</dbReference>
<keyword evidence="9" id="KW-0862">Zinc</keyword>
<dbReference type="InterPro" id="IPR013264">
    <property type="entry name" value="DNAG_N"/>
</dbReference>
<dbReference type="InterPro" id="IPR037068">
    <property type="entry name" value="DNA_primase_core_N_sf"/>
</dbReference>
<dbReference type="NCBIfam" id="TIGR01391">
    <property type="entry name" value="dnaG"/>
    <property type="match status" value="1"/>
</dbReference>
<dbReference type="GO" id="GO:0003677">
    <property type="term" value="F:DNA binding"/>
    <property type="evidence" value="ECO:0007669"/>
    <property type="project" value="UniProtKB-KW"/>
</dbReference>
<dbReference type="FunFam" id="3.90.580.10:FF:000001">
    <property type="entry name" value="DNA primase"/>
    <property type="match status" value="1"/>
</dbReference>
<sequence>MAIAEEDIERVRATVSIVDVVQQYVALRKTGRNWVGLCPFHAEKSGSFNVREETARYKCFGCQAGGDVFKFVQEIEHVDFVTAVEKLAGRAGITLTYTSGGESQDRQRRKKLVSAMEAAVDWYHERLLTSADAREARDYLRQRGLSGDVARQFRLGYAPDDWDLLSRHLRDRGVPADVLQDVGLSFTNKSGRLQDSFRARVMFPIFTDTGEAVAFGGRILPGSSDPAKYKNSSETKIYFKSKTLYGLNWAKNDVVKADQVIVCEGYTDVIGFHRSGVARAVATCGTALTEEHVRIMKRFASRVVLAFDADAAGQGAAEKFYEWEKKYQVQVSVARFPEGKDPGDLANSDPAALAAAIDEAVPFLGFRVNRVVVGKPLRSPEDRARVAEQAMRVINEHPDVNVRKLYAGEVATRVGLPVADLSRLAERRNERPEVRVSSTREVGVAENAEFVAITLLLQTWDEIAPWLIEELFDAEVPRRAFLALAEASQSQSANLVDAALAIADPEVRELLERAAVADVDVDAMSVAFNLIGVAVRRVLSRRTGITDPDEIRADRDARIRLEELDDSRLAPVASEALLGWIAERGTRAGGGGDSRD</sequence>
<dbReference type="GO" id="GO:0008270">
    <property type="term" value="F:zinc ion binding"/>
    <property type="evidence" value="ECO:0007669"/>
    <property type="project" value="UniProtKB-KW"/>
</dbReference>
<dbReference type="CDD" id="cd03364">
    <property type="entry name" value="TOPRIM_DnaG_primases"/>
    <property type="match status" value="1"/>
</dbReference>
<keyword evidence="12" id="KW-0804">Transcription</keyword>
<dbReference type="Pfam" id="PF13155">
    <property type="entry name" value="Toprim_2"/>
    <property type="match status" value="1"/>
</dbReference>
<keyword evidence="10" id="KW-0460">Magnesium</keyword>
<evidence type="ECO:0000256" key="4">
    <source>
        <dbReference type="ARBA" id="ARBA00022679"/>
    </source>
</evidence>
<dbReference type="HAMAP" id="MF_00974">
    <property type="entry name" value="DNA_primase_DnaG"/>
    <property type="match status" value="1"/>
</dbReference>
<keyword evidence="7" id="KW-0479">Metal-binding</keyword>
<evidence type="ECO:0000256" key="3">
    <source>
        <dbReference type="ARBA" id="ARBA00022515"/>
    </source>
</evidence>
<dbReference type="Pfam" id="PF08275">
    <property type="entry name" value="DNAG_N"/>
    <property type="match status" value="1"/>
</dbReference>
<keyword evidence="11" id="KW-0238">DNA-binding</keyword>
<dbReference type="InterPro" id="IPR050219">
    <property type="entry name" value="DnaG_primase"/>
</dbReference>
<evidence type="ECO:0000256" key="10">
    <source>
        <dbReference type="ARBA" id="ARBA00022842"/>
    </source>
</evidence>
<keyword evidence="5" id="KW-0548">Nucleotidyltransferase</keyword>
<dbReference type="GO" id="GO:0003899">
    <property type="term" value="F:DNA-directed RNA polymerase activity"/>
    <property type="evidence" value="ECO:0007669"/>
    <property type="project" value="InterPro"/>
</dbReference>
<protein>
    <submittedName>
        <fullName evidence="14">Unannotated protein</fullName>
    </submittedName>
</protein>
<dbReference type="SMART" id="SM00493">
    <property type="entry name" value="TOPRIM"/>
    <property type="match status" value="1"/>
</dbReference>
<evidence type="ECO:0000256" key="5">
    <source>
        <dbReference type="ARBA" id="ARBA00022695"/>
    </source>
</evidence>
<dbReference type="InterPro" id="IPR034151">
    <property type="entry name" value="TOPRIM_DnaG_bac"/>
</dbReference>
<dbReference type="InterPro" id="IPR019475">
    <property type="entry name" value="DNA_primase_DnaB-bd"/>
</dbReference>
<dbReference type="InterPro" id="IPR006171">
    <property type="entry name" value="TOPRIM_dom"/>
</dbReference>
<keyword evidence="3" id="KW-0639">Primosome</keyword>
<dbReference type="PROSITE" id="PS50880">
    <property type="entry name" value="TOPRIM"/>
    <property type="match status" value="1"/>
</dbReference>
<dbReference type="Gene3D" id="3.90.980.10">
    <property type="entry name" value="DNA primase, catalytic core, N-terminal domain"/>
    <property type="match status" value="1"/>
</dbReference>
<dbReference type="Gene3D" id="3.90.580.10">
    <property type="entry name" value="Zinc finger, CHC2-type domain"/>
    <property type="match status" value="1"/>
</dbReference>
<evidence type="ECO:0000256" key="9">
    <source>
        <dbReference type="ARBA" id="ARBA00022833"/>
    </source>
</evidence>
<keyword evidence="6" id="KW-0235">DNA replication</keyword>
<dbReference type="Gene3D" id="3.40.1360.10">
    <property type="match status" value="1"/>
</dbReference>
<accession>A0A6J6F0L2</accession>
<dbReference type="GO" id="GO:0005737">
    <property type="term" value="C:cytoplasm"/>
    <property type="evidence" value="ECO:0007669"/>
    <property type="project" value="TreeGrafter"/>
</dbReference>
<comment type="cofactor">
    <cofactor evidence="1">
        <name>Zn(2+)</name>
        <dbReference type="ChEBI" id="CHEBI:29105"/>
    </cofactor>
</comment>
<dbReference type="PANTHER" id="PTHR30313">
    <property type="entry name" value="DNA PRIMASE"/>
    <property type="match status" value="1"/>
</dbReference>
<proteinExistence type="inferred from homology"/>
<dbReference type="InterPro" id="IPR036977">
    <property type="entry name" value="DNA_primase_Znf_CHC2"/>
</dbReference>
<organism evidence="14">
    <name type="scientific">freshwater metagenome</name>
    <dbReference type="NCBI Taxonomy" id="449393"/>
    <lineage>
        <taxon>unclassified sequences</taxon>
        <taxon>metagenomes</taxon>
        <taxon>ecological metagenomes</taxon>
    </lineage>
</organism>
<evidence type="ECO:0000256" key="7">
    <source>
        <dbReference type="ARBA" id="ARBA00022723"/>
    </source>
</evidence>
<dbReference type="SUPFAM" id="SSF56731">
    <property type="entry name" value="DNA primase core"/>
    <property type="match status" value="1"/>
</dbReference>
<gene>
    <name evidence="14" type="ORF">UFOPK1722_01055</name>
</gene>